<keyword evidence="4" id="KW-1185">Reference proteome</keyword>
<dbReference type="AlphaFoldDB" id="A0A8B6EDN7"/>
<evidence type="ECO:0000256" key="2">
    <source>
        <dbReference type="SAM" id="SignalP"/>
    </source>
</evidence>
<name>A0A8B6EDN7_MYTGA</name>
<evidence type="ECO:0000256" key="1">
    <source>
        <dbReference type="SAM" id="Phobius"/>
    </source>
</evidence>
<feature type="signal peptide" evidence="2">
    <location>
        <begin position="1"/>
        <end position="25"/>
    </location>
</feature>
<evidence type="ECO:0000313" key="4">
    <source>
        <dbReference type="Proteomes" id="UP000596742"/>
    </source>
</evidence>
<sequence>MVRLSVVTLIACFVSISIVMQGADAQDCASIETMACQMSYDGAVGIAEGDKKIICSAAKSFLVCLNQVVTDCNMTDHSVVNQTVAPGKQALSDNRCGSGVGPQDCASPEVNACQRSYDDSEGIAQKDKKIICSAAKTLLDCLNKVVTDCNMTDPSLVSQTIAPGKQALTDNKCGSGNRAGSLVFNLYAMVSGLLFYKLFYIFIYFDIYKKKKKKKGKTQHKSS</sequence>
<dbReference type="Proteomes" id="UP000596742">
    <property type="component" value="Unassembled WGS sequence"/>
</dbReference>
<keyword evidence="1" id="KW-0812">Transmembrane</keyword>
<comment type="caution">
    <text evidence="3">The sequence shown here is derived from an EMBL/GenBank/DDBJ whole genome shotgun (WGS) entry which is preliminary data.</text>
</comment>
<organism evidence="3 4">
    <name type="scientific">Mytilus galloprovincialis</name>
    <name type="common">Mediterranean mussel</name>
    <dbReference type="NCBI Taxonomy" id="29158"/>
    <lineage>
        <taxon>Eukaryota</taxon>
        <taxon>Metazoa</taxon>
        <taxon>Spiralia</taxon>
        <taxon>Lophotrochozoa</taxon>
        <taxon>Mollusca</taxon>
        <taxon>Bivalvia</taxon>
        <taxon>Autobranchia</taxon>
        <taxon>Pteriomorphia</taxon>
        <taxon>Mytilida</taxon>
        <taxon>Mytiloidea</taxon>
        <taxon>Mytilidae</taxon>
        <taxon>Mytilinae</taxon>
        <taxon>Mytilus</taxon>
    </lineage>
</organism>
<protein>
    <submittedName>
        <fullName evidence="3">Uncharacterized protein</fullName>
    </submittedName>
</protein>
<feature type="chain" id="PRO_5032417176" evidence="2">
    <location>
        <begin position="26"/>
        <end position="223"/>
    </location>
</feature>
<feature type="transmembrane region" description="Helical" evidence="1">
    <location>
        <begin position="182"/>
        <end position="205"/>
    </location>
</feature>
<dbReference type="EMBL" id="UYJE01004932">
    <property type="protein sequence ID" value="VDI32585.1"/>
    <property type="molecule type" value="Genomic_DNA"/>
</dbReference>
<proteinExistence type="predicted"/>
<keyword evidence="1" id="KW-0472">Membrane</keyword>
<reference evidence="3" key="1">
    <citation type="submission" date="2018-11" db="EMBL/GenBank/DDBJ databases">
        <authorList>
            <person name="Alioto T."/>
            <person name="Alioto T."/>
        </authorList>
    </citation>
    <scope>NUCLEOTIDE SEQUENCE</scope>
</reference>
<accession>A0A8B6EDN7</accession>
<keyword evidence="2" id="KW-0732">Signal</keyword>
<keyword evidence="1" id="KW-1133">Transmembrane helix</keyword>
<gene>
    <name evidence="3" type="ORF">MGAL_10B017557</name>
</gene>
<evidence type="ECO:0000313" key="3">
    <source>
        <dbReference type="EMBL" id="VDI32585.1"/>
    </source>
</evidence>
<dbReference type="OrthoDB" id="6202127at2759"/>